<keyword evidence="2" id="KW-0597">Phosphoprotein</keyword>
<dbReference type="Pfam" id="PF07993">
    <property type="entry name" value="NAD_binding_4"/>
    <property type="match status" value="1"/>
</dbReference>
<organism evidence="4 5">
    <name type="scientific">Chaetomidium leptoderma</name>
    <dbReference type="NCBI Taxonomy" id="669021"/>
    <lineage>
        <taxon>Eukaryota</taxon>
        <taxon>Fungi</taxon>
        <taxon>Dikarya</taxon>
        <taxon>Ascomycota</taxon>
        <taxon>Pezizomycotina</taxon>
        <taxon>Sordariomycetes</taxon>
        <taxon>Sordariomycetidae</taxon>
        <taxon>Sordariales</taxon>
        <taxon>Chaetomiaceae</taxon>
        <taxon>Chaetomidium</taxon>
    </lineage>
</organism>
<keyword evidence="5" id="KW-1185">Reference proteome</keyword>
<dbReference type="InterPro" id="IPR051414">
    <property type="entry name" value="Adenylate-forming_Reductase"/>
</dbReference>
<gene>
    <name evidence="4" type="ORF">C8A00DRAFT_17961</name>
</gene>
<dbReference type="PANTHER" id="PTHR43439:SF2">
    <property type="entry name" value="ENZYME, PUTATIVE (JCVI)-RELATED"/>
    <property type="match status" value="1"/>
</dbReference>
<dbReference type="EMBL" id="MU857066">
    <property type="protein sequence ID" value="KAK4150534.1"/>
    <property type="molecule type" value="Genomic_DNA"/>
</dbReference>
<comment type="caution">
    <text evidence="4">The sequence shown here is derived from an EMBL/GenBank/DDBJ whole genome shotgun (WGS) entry which is preliminary data.</text>
</comment>
<evidence type="ECO:0000256" key="2">
    <source>
        <dbReference type="ARBA" id="ARBA00022553"/>
    </source>
</evidence>
<proteinExistence type="predicted"/>
<reference evidence="4" key="1">
    <citation type="journal article" date="2023" name="Mol. Phylogenet. Evol.">
        <title>Genome-scale phylogeny and comparative genomics of the fungal order Sordariales.</title>
        <authorList>
            <person name="Hensen N."/>
            <person name="Bonometti L."/>
            <person name="Westerberg I."/>
            <person name="Brannstrom I.O."/>
            <person name="Guillou S."/>
            <person name="Cros-Aarteil S."/>
            <person name="Calhoun S."/>
            <person name="Haridas S."/>
            <person name="Kuo A."/>
            <person name="Mondo S."/>
            <person name="Pangilinan J."/>
            <person name="Riley R."/>
            <person name="LaButti K."/>
            <person name="Andreopoulos B."/>
            <person name="Lipzen A."/>
            <person name="Chen C."/>
            <person name="Yan M."/>
            <person name="Daum C."/>
            <person name="Ng V."/>
            <person name="Clum A."/>
            <person name="Steindorff A."/>
            <person name="Ohm R.A."/>
            <person name="Martin F."/>
            <person name="Silar P."/>
            <person name="Natvig D.O."/>
            <person name="Lalanne C."/>
            <person name="Gautier V."/>
            <person name="Ament-Velasquez S.L."/>
            <person name="Kruys A."/>
            <person name="Hutchinson M.I."/>
            <person name="Powell A.J."/>
            <person name="Barry K."/>
            <person name="Miller A.N."/>
            <person name="Grigoriev I.V."/>
            <person name="Debuchy R."/>
            <person name="Gladieux P."/>
            <person name="Hiltunen Thoren M."/>
            <person name="Johannesson H."/>
        </authorList>
    </citation>
    <scope>NUCLEOTIDE SEQUENCE</scope>
    <source>
        <strain evidence="4">CBS 538.74</strain>
    </source>
</reference>
<evidence type="ECO:0000259" key="3">
    <source>
        <dbReference type="Pfam" id="PF07993"/>
    </source>
</evidence>
<dbReference type="Gene3D" id="3.40.50.720">
    <property type="entry name" value="NAD(P)-binding Rossmann-like Domain"/>
    <property type="match status" value="1"/>
</dbReference>
<sequence length="402" mass="44796">MEPKQSAVGDVLDYFVSRLQLPRTGAGPDGESSWTVILTGSTGSLGTRILSELQALPKLRKIYCLNRSEEAEKAQITTLRKCGLPPPNERVTFIKASFESPRLGLGEQTWQQLASETTLIIHNAWPVNFLTALEGFKPHLEALRYLLILSYESRHRPPFLYVSSLGIAYSADLGHIPEEIFRDFSGVNGGYPQSKYIAERMVEAYARSTGCPTAVLRVGQVAGPVRSGGIWPHREWFPTLLRASSHIKALPSTLGPHDAVDWIPVDILSRIIVEIAEHVKVRTLLKTRPDVDCPLVFNIANPKTVSFGKLLPYLDKVTYKTVTCKEWVRLLQESVAENPQIPGAKLLGFYEAAFTTRKASIETVTCNMMTASETARGLQAVNGSWMVRWLDDWCLLAPREHL</sequence>
<accession>A0AAN6ZUG5</accession>
<dbReference type="AlphaFoldDB" id="A0AAN6ZUG5"/>
<protein>
    <submittedName>
        <fullName evidence="4">Male sterility protein-domain-containing protein</fullName>
    </submittedName>
</protein>
<feature type="domain" description="Thioester reductase (TE)" evidence="3">
    <location>
        <begin position="38"/>
        <end position="272"/>
    </location>
</feature>
<reference evidence="4" key="2">
    <citation type="submission" date="2023-05" db="EMBL/GenBank/DDBJ databases">
        <authorList>
            <consortium name="Lawrence Berkeley National Laboratory"/>
            <person name="Steindorff A."/>
            <person name="Hensen N."/>
            <person name="Bonometti L."/>
            <person name="Westerberg I."/>
            <person name="Brannstrom I.O."/>
            <person name="Guillou S."/>
            <person name="Cros-Aarteil S."/>
            <person name="Calhoun S."/>
            <person name="Haridas S."/>
            <person name="Kuo A."/>
            <person name="Mondo S."/>
            <person name="Pangilinan J."/>
            <person name="Riley R."/>
            <person name="Labutti K."/>
            <person name="Andreopoulos B."/>
            <person name="Lipzen A."/>
            <person name="Chen C."/>
            <person name="Yanf M."/>
            <person name="Daum C."/>
            <person name="Ng V."/>
            <person name="Clum A."/>
            <person name="Ohm R."/>
            <person name="Martin F."/>
            <person name="Silar P."/>
            <person name="Natvig D."/>
            <person name="Lalanne C."/>
            <person name="Gautier V."/>
            <person name="Ament-Velasquez S.L."/>
            <person name="Kruys A."/>
            <person name="Hutchinson M.I."/>
            <person name="Powell A.J."/>
            <person name="Barry K."/>
            <person name="Miller A.N."/>
            <person name="Grigoriev I.V."/>
            <person name="Debuchy R."/>
            <person name="Gladieux P."/>
            <person name="Thoren M.H."/>
            <person name="Johannesson H."/>
        </authorList>
    </citation>
    <scope>NUCLEOTIDE SEQUENCE</scope>
    <source>
        <strain evidence="4">CBS 538.74</strain>
    </source>
</reference>
<evidence type="ECO:0000313" key="4">
    <source>
        <dbReference type="EMBL" id="KAK4150534.1"/>
    </source>
</evidence>
<keyword evidence="1" id="KW-0596">Phosphopantetheine</keyword>
<evidence type="ECO:0000256" key="1">
    <source>
        <dbReference type="ARBA" id="ARBA00022450"/>
    </source>
</evidence>
<name>A0AAN6ZUG5_9PEZI</name>
<dbReference type="InterPro" id="IPR013120">
    <property type="entry name" value="FAR_NAD-bd"/>
</dbReference>
<dbReference type="PANTHER" id="PTHR43439">
    <property type="entry name" value="PHENYLACETATE-COENZYME A LIGASE"/>
    <property type="match status" value="1"/>
</dbReference>
<evidence type="ECO:0000313" key="5">
    <source>
        <dbReference type="Proteomes" id="UP001302745"/>
    </source>
</evidence>
<dbReference type="InterPro" id="IPR036291">
    <property type="entry name" value="NAD(P)-bd_dom_sf"/>
</dbReference>
<dbReference type="SUPFAM" id="SSF51735">
    <property type="entry name" value="NAD(P)-binding Rossmann-fold domains"/>
    <property type="match status" value="1"/>
</dbReference>
<dbReference type="Proteomes" id="UP001302745">
    <property type="component" value="Unassembled WGS sequence"/>
</dbReference>